<gene>
    <name evidence="1" type="ORF">ACT17_11625</name>
</gene>
<name>A0A0J8UB99_9MYCO</name>
<evidence type="ECO:0000313" key="2">
    <source>
        <dbReference type="Proteomes" id="UP000037594"/>
    </source>
</evidence>
<accession>A0A0J8UB99</accession>
<organism evidence="1 2">
    <name type="scientific">Mycolicibacterium conceptionense</name>
    <dbReference type="NCBI Taxonomy" id="451644"/>
    <lineage>
        <taxon>Bacteria</taxon>
        <taxon>Bacillati</taxon>
        <taxon>Actinomycetota</taxon>
        <taxon>Actinomycetes</taxon>
        <taxon>Mycobacteriales</taxon>
        <taxon>Mycobacteriaceae</taxon>
        <taxon>Mycolicibacterium</taxon>
    </lineage>
</organism>
<dbReference type="AlphaFoldDB" id="A0A0J8UB99"/>
<dbReference type="Pfam" id="PF21848">
    <property type="entry name" value="DUF6907"/>
    <property type="match status" value="1"/>
</dbReference>
<proteinExistence type="predicted"/>
<evidence type="ECO:0000313" key="1">
    <source>
        <dbReference type="EMBL" id="KMV18282.1"/>
    </source>
</evidence>
<dbReference type="EMBL" id="LFOD01000008">
    <property type="protein sequence ID" value="KMV18282.1"/>
    <property type="molecule type" value="Genomic_DNA"/>
</dbReference>
<reference evidence="1 2" key="1">
    <citation type="submission" date="2015-06" db="EMBL/GenBank/DDBJ databases">
        <title>Genome sequence of Mycobacterium conceptionense strain MLE.</title>
        <authorList>
            <person name="Greninger A.L."/>
            <person name="Cunningham G."/>
            <person name="Chiu C.Y."/>
            <person name="Miller S."/>
        </authorList>
    </citation>
    <scope>NUCLEOTIDE SEQUENCE [LARGE SCALE GENOMIC DNA]</scope>
    <source>
        <strain evidence="1 2">MLE</strain>
    </source>
</reference>
<dbReference type="OrthoDB" id="4627208at2"/>
<sequence length="158" mass="17183">MAHDRPEPHSASIPPIDCPAWCSDPGHATELARTDQACYSDSNCVALSLEEVEFGPSGKLWQPSIRTAAHRAFNAKPVVLVQIEADDLDLDLHLTATEARQLAQHLKSASALVSTPPRMIRAMLQLFDAMRFCGRRGPRTLARRAVTATKQARTGGDG</sequence>
<protein>
    <submittedName>
        <fullName evidence="1">Uncharacterized protein</fullName>
    </submittedName>
</protein>
<dbReference type="RefSeq" id="WP_048895722.1">
    <property type="nucleotide sequence ID" value="NZ_LFOD01000008.1"/>
</dbReference>
<dbReference type="InterPro" id="IPR054202">
    <property type="entry name" value="DUF6907"/>
</dbReference>
<comment type="caution">
    <text evidence="1">The sequence shown here is derived from an EMBL/GenBank/DDBJ whole genome shotgun (WGS) entry which is preliminary data.</text>
</comment>
<dbReference type="Proteomes" id="UP000037594">
    <property type="component" value="Unassembled WGS sequence"/>
</dbReference>
<dbReference type="PATRIC" id="fig|451644.5.peg.2397"/>